<keyword evidence="6" id="KW-0406">Ion transport</keyword>
<protein>
    <submittedName>
        <fullName evidence="10">Na+/H+ antiporter</fullName>
    </submittedName>
</protein>
<evidence type="ECO:0000313" key="11">
    <source>
        <dbReference type="Proteomes" id="UP000001017"/>
    </source>
</evidence>
<dbReference type="EMBL" id="BA000011">
    <property type="protein sequence ID" value="BAB60187.1"/>
    <property type="molecule type" value="Genomic_DNA"/>
</dbReference>
<gene>
    <name evidence="10" type="ORF">TVG1070221</name>
</gene>
<proteinExistence type="predicted"/>
<evidence type="ECO:0000313" key="10">
    <source>
        <dbReference type="EMBL" id="BAB60187.1"/>
    </source>
</evidence>
<dbReference type="Pfam" id="PF00999">
    <property type="entry name" value="Na_H_Exchanger"/>
    <property type="match status" value="1"/>
</dbReference>
<dbReference type="eggNOG" id="arCOG01961">
    <property type="taxonomic scope" value="Archaea"/>
</dbReference>
<evidence type="ECO:0000256" key="3">
    <source>
        <dbReference type="ARBA" id="ARBA00022449"/>
    </source>
</evidence>
<dbReference type="PaxDb" id="273116-14325283"/>
<evidence type="ECO:0000256" key="2">
    <source>
        <dbReference type="ARBA" id="ARBA00022448"/>
    </source>
</evidence>
<evidence type="ECO:0000256" key="8">
    <source>
        <dbReference type="SAM" id="Phobius"/>
    </source>
</evidence>
<dbReference type="Proteomes" id="UP000001017">
    <property type="component" value="Chromosome"/>
</dbReference>
<dbReference type="GO" id="GO:0005886">
    <property type="term" value="C:plasma membrane"/>
    <property type="evidence" value="ECO:0007669"/>
    <property type="project" value="UniProtKB-SubCell"/>
</dbReference>
<sequence length="420" mass="45453">MSLLLVLSAVAIPIARKMSVVEIPILIFIGLIVGPFLRLISPAFSVYLFSSFAGVGIGMIGLVIILYSESHNMNIKVLKSSFYRIASLDTIGVIITALVAAGLFSLFTGAPLIIGFLFGAIISPTDPVTLIPLFRRMKISEDISEVLIGESLFNDPVGIILVSVGIAILAPHSVYVSLFSSIANSISFYPGIVAYFLIQVAVPSVVGVAIGFAIIYLNKEINFENYLTAILLGVVIFEFTIFEGISITPFPAIIATGAIVGNFSDKGIFWQREKNFQENLSYLSTSIIFLLIGSSFTINEIEQYILLGIMLTTILIFVVRPAAVFPSILIADLGKIKMKGYYKIVAFISLVGPRGVVPVVLSTLPYVVGLSYNIPILITWGPVIGVSALFIVLFSIVFQTIYTPIMKNIFIPDQGNGNSK</sequence>
<organism evidence="10 11">
    <name type="scientific">Thermoplasma volcanium (strain ATCC 51530 / DSM 4299 / JCM 9571 / NBRC 15438 / GSS1)</name>
    <dbReference type="NCBI Taxonomy" id="273116"/>
    <lineage>
        <taxon>Archaea</taxon>
        <taxon>Methanobacteriati</taxon>
        <taxon>Thermoplasmatota</taxon>
        <taxon>Thermoplasmata</taxon>
        <taxon>Thermoplasmatales</taxon>
        <taxon>Thermoplasmataceae</taxon>
        <taxon>Thermoplasma</taxon>
    </lineage>
</organism>
<dbReference type="PANTHER" id="PTHR32507:SF0">
    <property type="entry name" value="NA(+)_H(+) ANTIPORTER 2-RELATED"/>
    <property type="match status" value="1"/>
</dbReference>
<name>Q979W5_THEVO</name>
<keyword evidence="3" id="KW-0050">Antiport</keyword>
<evidence type="ECO:0000256" key="4">
    <source>
        <dbReference type="ARBA" id="ARBA00022692"/>
    </source>
</evidence>
<dbReference type="AlphaFoldDB" id="Q979W5"/>
<feature type="transmembrane region" description="Helical" evidence="8">
    <location>
        <begin position="192"/>
        <end position="216"/>
    </location>
</feature>
<feature type="transmembrane region" description="Helical" evidence="8">
    <location>
        <begin position="88"/>
        <end position="107"/>
    </location>
</feature>
<feature type="transmembrane region" description="Helical" evidence="8">
    <location>
        <begin position="223"/>
        <end position="242"/>
    </location>
</feature>
<keyword evidence="2" id="KW-0813">Transport</keyword>
<evidence type="ECO:0000256" key="1">
    <source>
        <dbReference type="ARBA" id="ARBA00004651"/>
    </source>
</evidence>
<feature type="transmembrane region" description="Helical" evidence="8">
    <location>
        <begin position="146"/>
        <end position="172"/>
    </location>
</feature>
<feature type="transmembrane region" description="Helical" evidence="8">
    <location>
        <begin position="344"/>
        <end position="368"/>
    </location>
</feature>
<dbReference type="KEGG" id="tvo:TVG1070221"/>
<dbReference type="STRING" id="273116.gene:9381839"/>
<dbReference type="InterPro" id="IPR006153">
    <property type="entry name" value="Cation/H_exchanger_TM"/>
</dbReference>
<keyword evidence="5 8" id="KW-1133">Transmembrane helix</keyword>
<accession>Q979W5</accession>
<feature type="transmembrane region" description="Helical" evidence="8">
    <location>
        <begin position="374"/>
        <end position="398"/>
    </location>
</feature>
<feature type="transmembrane region" description="Helical" evidence="8">
    <location>
        <begin position="46"/>
        <end position="67"/>
    </location>
</feature>
<evidence type="ECO:0000259" key="9">
    <source>
        <dbReference type="Pfam" id="PF00999"/>
    </source>
</evidence>
<keyword evidence="11" id="KW-1185">Reference proteome</keyword>
<feature type="transmembrane region" description="Helical" evidence="8">
    <location>
        <begin position="113"/>
        <end position="134"/>
    </location>
</feature>
<dbReference type="GO" id="GO:0015297">
    <property type="term" value="F:antiporter activity"/>
    <property type="evidence" value="ECO:0007669"/>
    <property type="project" value="UniProtKB-KW"/>
</dbReference>
<comment type="subcellular location">
    <subcellularLocation>
        <location evidence="1">Cell membrane</location>
        <topology evidence="1">Multi-pass membrane protein</topology>
    </subcellularLocation>
</comment>
<feature type="transmembrane region" description="Helical" evidence="8">
    <location>
        <begin position="280"/>
        <end position="298"/>
    </location>
</feature>
<dbReference type="HOGENOM" id="CLU_005912_9_3_2"/>
<keyword evidence="4 8" id="KW-0812">Transmembrane</keyword>
<evidence type="ECO:0000256" key="5">
    <source>
        <dbReference type="ARBA" id="ARBA00022989"/>
    </source>
</evidence>
<feature type="transmembrane region" description="Helical" evidence="8">
    <location>
        <begin position="20"/>
        <end position="40"/>
    </location>
</feature>
<dbReference type="PhylomeDB" id="Q979W5"/>
<keyword evidence="7 8" id="KW-0472">Membrane</keyword>
<feature type="transmembrane region" description="Helical" evidence="8">
    <location>
        <begin position="304"/>
        <end position="323"/>
    </location>
</feature>
<evidence type="ECO:0000256" key="7">
    <source>
        <dbReference type="ARBA" id="ARBA00023136"/>
    </source>
</evidence>
<reference evidence="10 11" key="1">
    <citation type="journal article" date="1999" name="Proc. Jpn. Acad.">
        <title>Determination of the complete genomic DNA sequence of Thermoplasma volvanium GSS1.</title>
        <authorList>
            <person name="Kawashima T."/>
            <person name="Yamamoto Y."/>
            <person name="Aramaki H."/>
            <person name="Nunoshiba T."/>
            <person name="Kawamoto T."/>
            <person name="Watanabe K."/>
            <person name="Yamazaki M."/>
            <person name="Kanehori K."/>
            <person name="Amano N."/>
            <person name="Ohya Y."/>
            <person name="Makino K."/>
            <person name="Suzuki M."/>
        </authorList>
    </citation>
    <scope>NUCLEOTIDE SEQUENCE [LARGE SCALE GENOMIC DNA]</scope>
    <source>
        <strain evidence="11">ATCC 51530 / DSM 4299 / JCM 9571 / NBRC 15438 / GSS1</strain>
    </source>
</reference>
<feature type="domain" description="Cation/H+ exchanger transmembrane" evidence="9">
    <location>
        <begin position="7"/>
        <end position="404"/>
    </location>
</feature>
<dbReference type="Gene3D" id="6.10.140.1330">
    <property type="match status" value="1"/>
</dbReference>
<dbReference type="GO" id="GO:1902600">
    <property type="term" value="P:proton transmembrane transport"/>
    <property type="evidence" value="ECO:0007669"/>
    <property type="project" value="InterPro"/>
</dbReference>
<dbReference type="PANTHER" id="PTHR32507">
    <property type="entry name" value="NA(+)/H(+) ANTIPORTER 1"/>
    <property type="match status" value="1"/>
</dbReference>
<evidence type="ECO:0000256" key="6">
    <source>
        <dbReference type="ARBA" id="ARBA00023065"/>
    </source>
</evidence>
<reference evidence="10 11" key="2">
    <citation type="journal article" date="2000" name="Proc. Natl. Acad. Sci. U.S.A.">
        <title>Archaeal adaptation to higher temperatures revealed by genomic sequence of Thermoplasma volcanium.</title>
        <authorList>
            <person name="Kawashima T."/>
            <person name="Amano N."/>
            <person name="Koike H."/>
            <person name="Makino S."/>
            <person name="Higuchi S."/>
            <person name="Kawashima-Ohya Y."/>
            <person name="Watanabe K."/>
            <person name="Yamazaki M."/>
            <person name="Kanehori K."/>
            <person name="Kawamoto T."/>
            <person name="Nunoshiba T."/>
            <person name="Yamamoto Y."/>
            <person name="Aramaki H."/>
            <person name="Makino K."/>
            <person name="Suzuki M."/>
        </authorList>
    </citation>
    <scope>NUCLEOTIDE SEQUENCE [LARGE SCALE GENOMIC DNA]</scope>
    <source>
        <strain evidence="11">ATCC 51530 / DSM 4299 / JCM 9571 / NBRC 15438 / GSS1</strain>
    </source>
</reference>